<evidence type="ECO:0000256" key="4">
    <source>
        <dbReference type="RuleBase" id="RU003560"/>
    </source>
</evidence>
<comment type="similarity">
    <text evidence="2 4">Belongs to the class-III pyridoxal-phosphate-dependent aminotransferase family.</text>
</comment>
<dbReference type="PANTHER" id="PTHR43094">
    <property type="entry name" value="AMINOTRANSFERASE"/>
    <property type="match status" value="1"/>
</dbReference>
<dbReference type="Gene3D" id="3.40.640.10">
    <property type="entry name" value="Type I PLP-dependent aspartate aminotransferase-like (Major domain)"/>
    <property type="match status" value="1"/>
</dbReference>
<comment type="caution">
    <text evidence="5">The sequence shown here is derived from an EMBL/GenBank/DDBJ whole genome shotgun (WGS) entry which is preliminary data.</text>
</comment>
<dbReference type="RefSeq" id="WP_194215487.1">
    <property type="nucleotide sequence ID" value="NZ_CP061205.1"/>
</dbReference>
<dbReference type="Proteomes" id="UP001595444">
    <property type="component" value="Unassembled WGS sequence"/>
</dbReference>
<name>A0ABV7D985_9PROT</name>
<dbReference type="CDD" id="cd00610">
    <property type="entry name" value="OAT_like"/>
    <property type="match status" value="1"/>
</dbReference>
<dbReference type="Gene3D" id="3.90.1150.10">
    <property type="entry name" value="Aspartate Aminotransferase, domain 1"/>
    <property type="match status" value="1"/>
</dbReference>
<evidence type="ECO:0000256" key="3">
    <source>
        <dbReference type="ARBA" id="ARBA00022898"/>
    </source>
</evidence>
<accession>A0ABV7D985</accession>
<keyword evidence="6" id="KW-1185">Reference proteome</keyword>
<keyword evidence="3 4" id="KW-0663">Pyridoxal phosphate</keyword>
<keyword evidence="5" id="KW-0032">Aminotransferase</keyword>
<evidence type="ECO:0000313" key="6">
    <source>
        <dbReference type="Proteomes" id="UP001595444"/>
    </source>
</evidence>
<sequence>MSELQNKNSWYDADKAHHIHPFMDPKYFDKNHVRVITRGEGVYIWDAEGNKILDGMAGLWCVNVGYGRQELIDAANEQMKNLAYYNSFFQSSTPTQIELAEKLATITPQGIDHFFYANSGSEANDTVIRMARHYWSIQGKPTKRIFIGRHLGYHGSTLAATSLGGMKGMHDMGGSLLPEFEHIMQPHWYTLGAGLTPEEFGLKAAKALEDKILELGADNVAAFIGEPIQGAGGVIDPPSTYWPEIQRICKKYNILLVADEVICGFGRTGNWFGSDTYNIKPDMMPMAKGLSSGYIPIAAVGFSKEVYSVLAEGGHIAHGYTYSGHPVACAVALANINLMERDGIVEMVRDDTGPYFRKSLQQLADTHPIVGELRGAGLVAGLQLVKDKENKTIFTSEEGAGLICREHCIQHNLIMRMVDQAMVASPPLTITRDEIDEFTEKAKIGLDLTAQHFGLL</sequence>
<reference evidence="6" key="1">
    <citation type="journal article" date="2019" name="Int. J. Syst. Evol. Microbiol.">
        <title>The Global Catalogue of Microorganisms (GCM) 10K type strain sequencing project: providing services to taxonomists for standard genome sequencing and annotation.</title>
        <authorList>
            <consortium name="The Broad Institute Genomics Platform"/>
            <consortium name="The Broad Institute Genome Sequencing Center for Infectious Disease"/>
            <person name="Wu L."/>
            <person name="Ma J."/>
        </authorList>
    </citation>
    <scope>NUCLEOTIDE SEQUENCE [LARGE SCALE GENOMIC DNA]</scope>
    <source>
        <strain evidence="6">KCTC 62164</strain>
    </source>
</reference>
<dbReference type="PROSITE" id="PS00600">
    <property type="entry name" value="AA_TRANSFER_CLASS_3"/>
    <property type="match status" value="1"/>
</dbReference>
<evidence type="ECO:0000313" key="5">
    <source>
        <dbReference type="EMBL" id="MFC3053559.1"/>
    </source>
</evidence>
<comment type="cofactor">
    <cofactor evidence="1">
        <name>pyridoxal 5'-phosphate</name>
        <dbReference type="ChEBI" id="CHEBI:597326"/>
    </cofactor>
</comment>
<dbReference type="PANTHER" id="PTHR43094:SF1">
    <property type="entry name" value="AMINOTRANSFERASE CLASS-III"/>
    <property type="match status" value="1"/>
</dbReference>
<dbReference type="InterPro" id="IPR015421">
    <property type="entry name" value="PyrdxlP-dep_Trfase_major"/>
</dbReference>
<dbReference type="NCBIfam" id="NF005682">
    <property type="entry name" value="PRK07480.1"/>
    <property type="match status" value="1"/>
</dbReference>
<gene>
    <name evidence="5" type="ORF">ACFOKA_16790</name>
</gene>
<dbReference type="PIRSF" id="PIRSF000521">
    <property type="entry name" value="Transaminase_4ab_Lys_Orn"/>
    <property type="match status" value="1"/>
</dbReference>
<dbReference type="SUPFAM" id="SSF53383">
    <property type="entry name" value="PLP-dependent transferases"/>
    <property type="match status" value="1"/>
</dbReference>
<dbReference type="Pfam" id="PF00202">
    <property type="entry name" value="Aminotran_3"/>
    <property type="match status" value="1"/>
</dbReference>
<dbReference type="GO" id="GO:0008483">
    <property type="term" value="F:transaminase activity"/>
    <property type="evidence" value="ECO:0007669"/>
    <property type="project" value="UniProtKB-KW"/>
</dbReference>
<protein>
    <submittedName>
        <fullName evidence="5">Aspartate aminotransferase family protein</fullName>
    </submittedName>
</protein>
<proteinExistence type="inferred from homology"/>
<dbReference type="InterPro" id="IPR015424">
    <property type="entry name" value="PyrdxlP-dep_Trfase"/>
</dbReference>
<organism evidence="5 6">
    <name type="scientific">Kordiimonas pumila</name>
    <dbReference type="NCBI Taxonomy" id="2161677"/>
    <lineage>
        <taxon>Bacteria</taxon>
        <taxon>Pseudomonadati</taxon>
        <taxon>Pseudomonadota</taxon>
        <taxon>Alphaproteobacteria</taxon>
        <taxon>Kordiimonadales</taxon>
        <taxon>Kordiimonadaceae</taxon>
        <taxon>Kordiimonas</taxon>
    </lineage>
</organism>
<evidence type="ECO:0000256" key="1">
    <source>
        <dbReference type="ARBA" id="ARBA00001933"/>
    </source>
</evidence>
<dbReference type="InterPro" id="IPR015422">
    <property type="entry name" value="PyrdxlP-dep_Trfase_small"/>
</dbReference>
<evidence type="ECO:0000256" key="2">
    <source>
        <dbReference type="ARBA" id="ARBA00008954"/>
    </source>
</evidence>
<dbReference type="InterPro" id="IPR049704">
    <property type="entry name" value="Aminotrans_3_PPA_site"/>
</dbReference>
<keyword evidence="5" id="KW-0808">Transferase</keyword>
<dbReference type="InterPro" id="IPR005814">
    <property type="entry name" value="Aminotrans_3"/>
</dbReference>
<dbReference type="EMBL" id="JBHRSL010000027">
    <property type="protein sequence ID" value="MFC3053559.1"/>
    <property type="molecule type" value="Genomic_DNA"/>
</dbReference>